<comment type="caution">
    <text evidence="3">The sequence shown here is derived from an EMBL/GenBank/DDBJ whole genome shotgun (WGS) entry which is preliminary data.</text>
</comment>
<evidence type="ECO:0000313" key="4">
    <source>
        <dbReference type="Proteomes" id="UP000305848"/>
    </source>
</evidence>
<dbReference type="AlphaFoldDB" id="A0A4U3KVV0"/>
<organism evidence="3 4">
    <name type="scientific">Ilyomonas limi</name>
    <dbReference type="NCBI Taxonomy" id="2575867"/>
    <lineage>
        <taxon>Bacteria</taxon>
        <taxon>Pseudomonadati</taxon>
        <taxon>Bacteroidota</taxon>
        <taxon>Chitinophagia</taxon>
        <taxon>Chitinophagales</taxon>
        <taxon>Chitinophagaceae</taxon>
        <taxon>Ilyomonas</taxon>
    </lineage>
</organism>
<dbReference type="EMBL" id="SZQL01000014">
    <property type="protein sequence ID" value="TKK66651.1"/>
    <property type="molecule type" value="Genomic_DNA"/>
</dbReference>
<dbReference type="RefSeq" id="WP_137262924.1">
    <property type="nucleotide sequence ID" value="NZ_SZQL01000014.1"/>
</dbReference>
<feature type="chain" id="PRO_5020281421" evidence="1">
    <location>
        <begin position="23"/>
        <end position="843"/>
    </location>
</feature>
<protein>
    <submittedName>
        <fullName evidence="3">T9SS type A sorting domain-containing protein</fullName>
    </submittedName>
</protein>
<accession>A0A4U3KVV0</accession>
<dbReference type="InterPro" id="IPR013783">
    <property type="entry name" value="Ig-like_fold"/>
</dbReference>
<feature type="domain" description="Secretion system C-terminal sorting" evidence="2">
    <location>
        <begin position="767"/>
        <end position="842"/>
    </location>
</feature>
<feature type="signal peptide" evidence="1">
    <location>
        <begin position="1"/>
        <end position="22"/>
    </location>
</feature>
<evidence type="ECO:0000259" key="2">
    <source>
        <dbReference type="Pfam" id="PF18962"/>
    </source>
</evidence>
<evidence type="ECO:0000256" key="1">
    <source>
        <dbReference type="SAM" id="SignalP"/>
    </source>
</evidence>
<reference evidence="3 4" key="1">
    <citation type="submission" date="2019-05" db="EMBL/GenBank/DDBJ databases">
        <title>Panacibacter sp. strain 17mud1-8 Genome sequencing and assembly.</title>
        <authorList>
            <person name="Chhetri G."/>
        </authorList>
    </citation>
    <scope>NUCLEOTIDE SEQUENCE [LARGE SCALE GENOMIC DNA]</scope>
    <source>
        <strain evidence="3 4">17mud1-8</strain>
    </source>
</reference>
<dbReference type="Gene3D" id="3.40.390.10">
    <property type="entry name" value="Collagenase (Catalytic Domain)"/>
    <property type="match status" value="1"/>
</dbReference>
<dbReference type="Proteomes" id="UP000305848">
    <property type="component" value="Unassembled WGS sequence"/>
</dbReference>
<sequence length="843" mass="91103">MSKKVLLLVWMAALCIHQQLLAQKKNSFWSAVSNSAWQRSEMTDNQPVFVPQAHKTFRLAEDALRQSLMTAPAAKNVAIKNSPFIISIPNAKGETERFKIVESPVMSAALAAKYPQLKSYAGQGIDDPSATIRFDITPKGFHAMILSGTRKAIYINPADKSKGLYVVFDRDTLAEHTTAFTCAVKKGATAQKQNTVTGKNADDNILRTYRFAVTVGGQFSQLCLNGTETTDAEKKLSVLSTLVTDLTRINGIFERDFNVHLNYVDNEDTIIFLDSKSDPFDDNTATGYDNGKWNIQCKKTLDKYIGNSNYDCGHLLMGMNTGGNAGCIGCVCDSATKGTAVTGYNQVAGDPFVVDFWAHEIGHQFGATHTFDYEDEGTGAQVEPGSGSTIMGYAGTTGATDVQPNSDDYFHAVSIQQVTDYIKSIDGQPGPVLQRTNNHTPTADAAADYVIPAATPFILTGNAADMDAADVLSYTWEQMDALTKGYNEYPKPTSTAGPVFRSFAYSSSKSRTFPVIDTILSGKTKWKWEALPAVSRDLHFRFTVRDNHAGGGSNNSDDMKVTVDSTAGPFVVTGLDSATSWKGNSQVAITWNVANTTNVRIKCSSVSIQLSTDGGYTFPITLAANTPNDGSETVLVPNQAISKGRIRVKAANNIFFDISNADLSVTPIVIPIAWLSFSANKSPGGVLLQWTTANETNSSFAVERSSDSIHYTTIGTVAAGNQLYSFEDVMPVAGVNYYRIRQVDDNNNSHYSSIAAIDISNVLAVAVYPNPVRNVVNIRLNQNAVHAAIVLTDAAGRIVYTTTAALVTAGEVIQVPAARLAAGVYIIKVKWDKGSFTQQLLVN</sequence>
<evidence type="ECO:0000313" key="3">
    <source>
        <dbReference type="EMBL" id="TKK66651.1"/>
    </source>
</evidence>
<proteinExistence type="predicted"/>
<dbReference type="Gene3D" id="2.60.40.10">
    <property type="entry name" value="Immunoglobulins"/>
    <property type="match status" value="1"/>
</dbReference>
<dbReference type="Pfam" id="PF18962">
    <property type="entry name" value="Por_Secre_tail"/>
    <property type="match status" value="1"/>
</dbReference>
<dbReference type="NCBIfam" id="TIGR04183">
    <property type="entry name" value="Por_Secre_tail"/>
    <property type="match status" value="1"/>
</dbReference>
<keyword evidence="4" id="KW-1185">Reference proteome</keyword>
<dbReference type="InterPro" id="IPR026444">
    <property type="entry name" value="Secre_tail"/>
</dbReference>
<gene>
    <name evidence="3" type="ORF">FC093_16580</name>
</gene>
<dbReference type="OrthoDB" id="9792152at2"/>
<dbReference type="SUPFAM" id="SSF55486">
    <property type="entry name" value="Metalloproteases ('zincins'), catalytic domain"/>
    <property type="match status" value="1"/>
</dbReference>
<dbReference type="InterPro" id="IPR024079">
    <property type="entry name" value="MetalloPept_cat_dom_sf"/>
</dbReference>
<dbReference type="GO" id="GO:0008237">
    <property type="term" value="F:metallopeptidase activity"/>
    <property type="evidence" value="ECO:0007669"/>
    <property type="project" value="InterPro"/>
</dbReference>
<dbReference type="Pfam" id="PF13583">
    <property type="entry name" value="Reprolysin_4"/>
    <property type="match status" value="1"/>
</dbReference>
<keyword evidence="1" id="KW-0732">Signal</keyword>
<name>A0A4U3KVV0_9BACT</name>